<comment type="caution">
    <text evidence="1">The sequence shown here is derived from an EMBL/GenBank/DDBJ whole genome shotgun (WGS) entry which is preliminary data.</text>
</comment>
<protein>
    <submittedName>
        <fullName evidence="1">Uncharacterized protein</fullName>
    </submittedName>
</protein>
<dbReference type="RefSeq" id="WP_042791568.1">
    <property type="nucleotide sequence ID" value="NZ_JACKTG010000073.1"/>
</dbReference>
<reference evidence="1" key="2">
    <citation type="submission" date="2020-07" db="EMBL/GenBank/DDBJ databases">
        <authorList>
            <person name="Pettersson B.M.F."/>
            <person name="Behra P.R.K."/>
            <person name="Ramesh M."/>
            <person name="Das S."/>
            <person name="Dasgupta S."/>
            <person name="Kirsebom L.A."/>
        </authorList>
    </citation>
    <scope>NUCLEOTIDE SEQUENCE</scope>
    <source>
        <strain evidence="1">DSM 45439</strain>
    </source>
</reference>
<organism evidence="1 4">
    <name type="scientific">Mycobacterium bouchedurhonense</name>
    <dbReference type="NCBI Taxonomy" id="701041"/>
    <lineage>
        <taxon>Bacteria</taxon>
        <taxon>Bacillati</taxon>
        <taxon>Actinomycetota</taxon>
        <taxon>Actinomycetes</taxon>
        <taxon>Mycobacteriales</taxon>
        <taxon>Mycobacteriaceae</taxon>
        <taxon>Mycobacterium</taxon>
        <taxon>Mycobacterium avium complex (MAC)</taxon>
    </lineage>
</organism>
<sequence>MKAATDEFWADHYAKQIGRAEACLLKYVEPHSPSDELYSRIVRDELAASYHAGLAAGGETNDWLGWYRARAAQWDIPGSAENSWYAWIKEQADTRIRHLWCEPQRLIDAIQQLPTYWTENQPPAAAPR</sequence>
<proteinExistence type="predicted"/>
<name>A0AAW5S8S1_MYCBC</name>
<reference evidence="1" key="3">
    <citation type="journal article" date="2022" name="BMC Genomics">
        <title>Comparative genome analysis of mycobacteria focusing on tRNA and non-coding RNA.</title>
        <authorList>
            <person name="Behra P.R.K."/>
            <person name="Pettersson B.M.F."/>
            <person name="Ramesh M."/>
            <person name="Das S."/>
            <person name="Dasgupta S."/>
            <person name="Kirsebom L.A."/>
        </authorList>
    </citation>
    <scope>NUCLEOTIDE SEQUENCE</scope>
    <source>
        <strain evidence="1">DSM 45439</strain>
    </source>
</reference>
<evidence type="ECO:0000313" key="1">
    <source>
        <dbReference type="EMBL" id="MCV6991811.1"/>
    </source>
</evidence>
<dbReference type="EMBL" id="MVHL01000092">
    <property type="protein sequence ID" value="ORA42071.1"/>
    <property type="molecule type" value="Genomic_DNA"/>
</dbReference>
<gene>
    <name evidence="2" type="ORF">BST19_26465</name>
    <name evidence="1" type="ORF">H7I91_21485</name>
</gene>
<evidence type="ECO:0000313" key="4">
    <source>
        <dbReference type="Proteomes" id="UP001207588"/>
    </source>
</evidence>
<dbReference type="Proteomes" id="UP001207588">
    <property type="component" value="Unassembled WGS sequence"/>
</dbReference>
<evidence type="ECO:0000313" key="2">
    <source>
        <dbReference type="EMBL" id="ORA42071.1"/>
    </source>
</evidence>
<dbReference type="AlphaFoldDB" id="A0AAW5S8S1"/>
<dbReference type="EMBL" id="JACKTG010000073">
    <property type="protein sequence ID" value="MCV6991811.1"/>
    <property type="molecule type" value="Genomic_DNA"/>
</dbReference>
<accession>A0AAW5S8S1</accession>
<dbReference type="Proteomes" id="UP000192293">
    <property type="component" value="Unassembled WGS sequence"/>
</dbReference>
<evidence type="ECO:0000313" key="3">
    <source>
        <dbReference type="Proteomes" id="UP000192293"/>
    </source>
</evidence>
<reference evidence="2 3" key="1">
    <citation type="submission" date="2017-02" db="EMBL/GenBank/DDBJ databases">
        <title>The new phylogeny of genus Mycobacterium.</title>
        <authorList>
            <person name="Tortoli E."/>
            <person name="Trovato A."/>
            <person name="Cirillo D.M."/>
        </authorList>
    </citation>
    <scope>NUCLEOTIDE SEQUENCE [LARGE SCALE GENOMIC DNA]</scope>
    <source>
        <strain evidence="2 3">DSM 45439</strain>
    </source>
</reference>
<keyword evidence="3" id="KW-1185">Reference proteome</keyword>